<dbReference type="EMBL" id="KV454543">
    <property type="protein sequence ID" value="ODV65864.1"/>
    <property type="molecule type" value="Genomic_DNA"/>
</dbReference>
<feature type="compositionally biased region" description="Basic and acidic residues" evidence="1">
    <location>
        <begin position="134"/>
        <end position="144"/>
    </location>
</feature>
<keyword evidence="3" id="KW-1185">Reference proteome</keyword>
<reference evidence="3" key="1">
    <citation type="submission" date="2016-05" db="EMBL/GenBank/DDBJ databases">
        <title>Comparative genomics of biotechnologically important yeasts.</title>
        <authorList>
            <consortium name="DOE Joint Genome Institute"/>
            <person name="Riley R."/>
            <person name="Haridas S."/>
            <person name="Wolfe K.H."/>
            <person name="Lopes M.R."/>
            <person name="Hittinger C.T."/>
            <person name="Goker M."/>
            <person name="Salamov A."/>
            <person name="Wisecaver J."/>
            <person name="Long T.M."/>
            <person name="Aerts A.L."/>
            <person name="Barry K."/>
            <person name="Choi C."/>
            <person name="Clum A."/>
            <person name="Coughlan A.Y."/>
            <person name="Deshpande S."/>
            <person name="Douglass A.P."/>
            <person name="Hanson S.J."/>
            <person name="Klenk H.-P."/>
            <person name="Labutti K."/>
            <person name="Lapidus A."/>
            <person name="Lindquist E."/>
            <person name="Lipzen A."/>
            <person name="Meier-Kolthoff J.P."/>
            <person name="Ohm R.A."/>
            <person name="Otillar R.P."/>
            <person name="Pangilinan J."/>
            <person name="Peng Y."/>
            <person name="Rokas A."/>
            <person name="Rosa C.A."/>
            <person name="Scheuner C."/>
            <person name="Sibirny A.A."/>
            <person name="Slot J.C."/>
            <person name="Stielow J.B."/>
            <person name="Sun H."/>
            <person name="Kurtzman C.P."/>
            <person name="Blackwell M."/>
            <person name="Grigoriev I.V."/>
            <person name="Jeffries T.W."/>
        </authorList>
    </citation>
    <scope>NUCLEOTIDE SEQUENCE [LARGE SCALE GENOMIC DNA]</scope>
    <source>
        <strain evidence="3">NRRL Y-1933</strain>
    </source>
</reference>
<accession>A0A1E4RF17</accession>
<name>A0A1E4RF17_9ASCO</name>
<dbReference type="Proteomes" id="UP000095085">
    <property type="component" value="Unassembled WGS sequence"/>
</dbReference>
<feature type="region of interest" description="Disordered" evidence="1">
    <location>
        <begin position="77"/>
        <end position="96"/>
    </location>
</feature>
<evidence type="ECO:0000256" key="1">
    <source>
        <dbReference type="SAM" id="MobiDB-lite"/>
    </source>
</evidence>
<dbReference type="GeneID" id="30996120"/>
<dbReference type="RefSeq" id="XP_020074931.1">
    <property type="nucleotide sequence ID" value="XM_020221571.1"/>
</dbReference>
<gene>
    <name evidence="2" type="ORF">HYPBUDRAFT_153487</name>
</gene>
<feature type="compositionally biased region" description="Basic residues" evidence="1">
    <location>
        <begin position="123"/>
        <end position="132"/>
    </location>
</feature>
<feature type="region of interest" description="Disordered" evidence="1">
    <location>
        <begin position="122"/>
        <end position="144"/>
    </location>
</feature>
<protein>
    <submittedName>
        <fullName evidence="2">Uncharacterized protein</fullName>
    </submittedName>
</protein>
<sequence length="144" mass="16789">MFKTTWSILPTSWISAKKTEDVTAKAPIPTSTIFRDPNTKSTLYNISMNEQSVDDDDSFIDITTRKLSYAEVAALSQNKKQTNRLSKPKENRVNTNQYEVLAKNLKDDDDLDEMEEPIEKFKSNHYFKKNKQYKQSDRLKSKKK</sequence>
<dbReference type="AlphaFoldDB" id="A0A1E4RF17"/>
<evidence type="ECO:0000313" key="2">
    <source>
        <dbReference type="EMBL" id="ODV65864.1"/>
    </source>
</evidence>
<organism evidence="2 3">
    <name type="scientific">Hyphopichia burtonii NRRL Y-1933</name>
    <dbReference type="NCBI Taxonomy" id="984485"/>
    <lineage>
        <taxon>Eukaryota</taxon>
        <taxon>Fungi</taxon>
        <taxon>Dikarya</taxon>
        <taxon>Ascomycota</taxon>
        <taxon>Saccharomycotina</taxon>
        <taxon>Pichiomycetes</taxon>
        <taxon>Debaryomycetaceae</taxon>
        <taxon>Hyphopichia</taxon>
    </lineage>
</organism>
<dbReference type="OrthoDB" id="4083131at2759"/>
<proteinExistence type="predicted"/>
<evidence type="ECO:0000313" key="3">
    <source>
        <dbReference type="Proteomes" id="UP000095085"/>
    </source>
</evidence>